<evidence type="ECO:0000256" key="3">
    <source>
        <dbReference type="ARBA" id="ARBA00022968"/>
    </source>
</evidence>
<dbReference type="InterPro" id="IPR036249">
    <property type="entry name" value="Thioredoxin-like_sf"/>
</dbReference>
<dbReference type="InterPro" id="IPR013740">
    <property type="entry name" value="Redoxin"/>
</dbReference>
<comment type="caution">
    <text evidence="8">The sequence shown here is derived from an EMBL/GenBank/DDBJ whole genome shotgun (WGS) entry which is preliminary data.</text>
</comment>
<keyword evidence="3" id="KW-0735">Signal-anchor</keyword>
<keyword evidence="5" id="KW-0676">Redox-active center</keyword>
<dbReference type="Pfam" id="PF08534">
    <property type="entry name" value="Redoxin"/>
    <property type="match status" value="1"/>
</dbReference>
<evidence type="ECO:0000259" key="7">
    <source>
        <dbReference type="PROSITE" id="PS51352"/>
    </source>
</evidence>
<dbReference type="Proteomes" id="UP001501536">
    <property type="component" value="Unassembled WGS sequence"/>
</dbReference>
<accession>A0ABP7DAX2</accession>
<dbReference type="PROSITE" id="PS51318">
    <property type="entry name" value="TAT"/>
    <property type="match status" value="1"/>
</dbReference>
<proteinExistence type="predicted"/>
<name>A0ABP7DAX2_9MICC</name>
<dbReference type="PANTHER" id="PTHR42852:SF6">
    <property type="entry name" value="THIOL:DISULFIDE INTERCHANGE PROTEIN DSBE"/>
    <property type="match status" value="1"/>
</dbReference>
<comment type="subcellular location">
    <subcellularLocation>
        <location evidence="1">Cell envelope</location>
    </subcellularLocation>
</comment>
<feature type="region of interest" description="Disordered" evidence="6">
    <location>
        <begin position="1"/>
        <end position="21"/>
    </location>
</feature>
<dbReference type="PROSITE" id="PS51352">
    <property type="entry name" value="THIOREDOXIN_2"/>
    <property type="match status" value="1"/>
</dbReference>
<evidence type="ECO:0000256" key="2">
    <source>
        <dbReference type="ARBA" id="ARBA00022748"/>
    </source>
</evidence>
<evidence type="ECO:0000256" key="6">
    <source>
        <dbReference type="SAM" id="MobiDB-lite"/>
    </source>
</evidence>
<dbReference type="EMBL" id="BAABCJ010000002">
    <property type="protein sequence ID" value="GAA3703219.1"/>
    <property type="molecule type" value="Genomic_DNA"/>
</dbReference>
<evidence type="ECO:0000313" key="8">
    <source>
        <dbReference type="EMBL" id="GAA3703219.1"/>
    </source>
</evidence>
<dbReference type="CDD" id="cd02966">
    <property type="entry name" value="TlpA_like_family"/>
    <property type="match status" value="1"/>
</dbReference>
<dbReference type="InterPro" id="IPR006311">
    <property type="entry name" value="TAT_signal"/>
</dbReference>
<keyword evidence="3" id="KW-0812">Transmembrane</keyword>
<evidence type="ECO:0000256" key="5">
    <source>
        <dbReference type="ARBA" id="ARBA00023284"/>
    </source>
</evidence>
<dbReference type="PANTHER" id="PTHR42852">
    <property type="entry name" value="THIOL:DISULFIDE INTERCHANGE PROTEIN DSBE"/>
    <property type="match status" value="1"/>
</dbReference>
<reference evidence="9" key="1">
    <citation type="journal article" date="2019" name="Int. J. Syst. Evol. Microbiol.">
        <title>The Global Catalogue of Microorganisms (GCM) 10K type strain sequencing project: providing services to taxonomists for standard genome sequencing and annotation.</title>
        <authorList>
            <consortium name="The Broad Institute Genomics Platform"/>
            <consortium name="The Broad Institute Genome Sequencing Center for Infectious Disease"/>
            <person name="Wu L."/>
            <person name="Ma J."/>
        </authorList>
    </citation>
    <scope>NUCLEOTIDE SEQUENCE [LARGE SCALE GENOMIC DNA]</scope>
    <source>
        <strain evidence="9">JCM 16961</strain>
    </source>
</reference>
<dbReference type="InterPro" id="IPR050553">
    <property type="entry name" value="Thioredoxin_ResA/DsbE_sf"/>
</dbReference>
<sequence>MNHVDPTAAQTGPSSPRRPSRRTLLRTAAALAAVVPLAACGPAEDPLAQQAGAGSGKNFIAGDGSVEVYDPADRGEPVEVTGEFYDGSRLDSADWGGQVTVLNFWYAACAPCRVEAPHLVELANAYADQGVEFVGINVRDQEATAAAFERTFDIPYPSAPDPDGTILLALSQYVNPQAVPTTLVLDRQGRVAARILGVAEKSTLEALIEERLGETP</sequence>
<dbReference type="Gene3D" id="3.40.30.10">
    <property type="entry name" value="Glutaredoxin"/>
    <property type="match status" value="1"/>
</dbReference>
<dbReference type="InterPro" id="IPR013766">
    <property type="entry name" value="Thioredoxin_domain"/>
</dbReference>
<protein>
    <submittedName>
        <fullName evidence="8">TlpA disulfide reductase family protein</fullName>
    </submittedName>
</protein>
<keyword evidence="9" id="KW-1185">Reference proteome</keyword>
<dbReference type="SUPFAM" id="SSF52833">
    <property type="entry name" value="Thioredoxin-like"/>
    <property type="match status" value="1"/>
</dbReference>
<evidence type="ECO:0000256" key="1">
    <source>
        <dbReference type="ARBA" id="ARBA00004196"/>
    </source>
</evidence>
<keyword evidence="4" id="KW-1015">Disulfide bond</keyword>
<gene>
    <name evidence="8" type="ORF">GCM10022377_16050</name>
</gene>
<feature type="domain" description="Thioredoxin" evidence="7">
    <location>
        <begin position="69"/>
        <end position="213"/>
    </location>
</feature>
<evidence type="ECO:0000313" key="9">
    <source>
        <dbReference type="Proteomes" id="UP001501536"/>
    </source>
</evidence>
<keyword evidence="2" id="KW-0201">Cytochrome c-type biogenesis</keyword>
<evidence type="ECO:0000256" key="4">
    <source>
        <dbReference type="ARBA" id="ARBA00023157"/>
    </source>
</evidence>
<organism evidence="8 9">
    <name type="scientific">Zhihengliuella alba</name>
    <dbReference type="NCBI Taxonomy" id="547018"/>
    <lineage>
        <taxon>Bacteria</taxon>
        <taxon>Bacillati</taxon>
        <taxon>Actinomycetota</taxon>
        <taxon>Actinomycetes</taxon>
        <taxon>Micrococcales</taxon>
        <taxon>Micrococcaceae</taxon>
        <taxon>Zhihengliuella</taxon>
    </lineage>
</organism>